<dbReference type="GO" id="GO:0022857">
    <property type="term" value="F:transmembrane transporter activity"/>
    <property type="evidence" value="ECO:0007669"/>
    <property type="project" value="TreeGrafter"/>
</dbReference>
<dbReference type="Proteomes" id="UP000316252">
    <property type="component" value="Unassembled WGS sequence"/>
</dbReference>
<dbReference type="RefSeq" id="WP_141162996.1">
    <property type="nucleotide sequence ID" value="NZ_VHQG01000002.1"/>
</dbReference>
<feature type="domain" description="ABC3 transporter permease C-terminal" evidence="9">
    <location>
        <begin position="343"/>
        <end position="420"/>
    </location>
</feature>
<keyword evidence="5 8" id="KW-0472">Membrane</keyword>
<evidence type="ECO:0000256" key="7">
    <source>
        <dbReference type="SAM" id="MobiDB-lite"/>
    </source>
</evidence>
<evidence type="ECO:0000256" key="3">
    <source>
        <dbReference type="ARBA" id="ARBA00022692"/>
    </source>
</evidence>
<gene>
    <name evidence="11" type="ORF">FJ657_07070</name>
</gene>
<dbReference type="PANTHER" id="PTHR30572">
    <property type="entry name" value="MEMBRANE COMPONENT OF TRANSPORTER-RELATED"/>
    <property type="match status" value="1"/>
</dbReference>
<feature type="transmembrane region" description="Helical" evidence="8">
    <location>
        <begin position="490"/>
        <end position="512"/>
    </location>
</feature>
<dbReference type="OrthoDB" id="4832961at2"/>
<dbReference type="InterPro" id="IPR025857">
    <property type="entry name" value="MacB_PCD"/>
</dbReference>
<dbReference type="Pfam" id="PF12704">
    <property type="entry name" value="MacB_PCD"/>
    <property type="match status" value="1"/>
</dbReference>
<evidence type="ECO:0000313" key="12">
    <source>
        <dbReference type="Proteomes" id="UP000316252"/>
    </source>
</evidence>
<comment type="similarity">
    <text evidence="6">Belongs to the ABC-4 integral membrane protein family.</text>
</comment>
<comment type="caution">
    <text evidence="11">The sequence shown here is derived from an EMBL/GenBank/DDBJ whole genome shotgun (WGS) entry which is preliminary data.</text>
</comment>
<evidence type="ECO:0000256" key="5">
    <source>
        <dbReference type="ARBA" id="ARBA00023136"/>
    </source>
</evidence>
<dbReference type="PANTHER" id="PTHR30572:SF4">
    <property type="entry name" value="ABC TRANSPORTER PERMEASE YTRF"/>
    <property type="match status" value="1"/>
</dbReference>
<dbReference type="InterPro" id="IPR050250">
    <property type="entry name" value="Macrolide_Exporter_MacB"/>
</dbReference>
<keyword evidence="12" id="KW-1185">Reference proteome</keyword>
<feature type="compositionally biased region" description="Low complexity" evidence="7">
    <location>
        <begin position="89"/>
        <end position="100"/>
    </location>
</feature>
<evidence type="ECO:0000259" key="9">
    <source>
        <dbReference type="Pfam" id="PF02687"/>
    </source>
</evidence>
<evidence type="ECO:0000313" key="11">
    <source>
        <dbReference type="EMBL" id="TPW75636.1"/>
    </source>
</evidence>
<sequence length="530" mass="51652">MFGRYLRRELGNRRRQTVIIAIGMALAVALVIVVNAVSAGVKDAQSQALASVYGVGTDITVTATPQRPSTAGGAGPQQFDFGADSGATSSDGESQSVSQSRLEVSRGSGTLTAANLATVQKTSGVSSATGVLSLSNSTFSGTLPMFQQGQSGQQGGFGPQSGSGSGTSDSAPTGGADGAGGSSFGIDSFTVLGVDPTADAVGPLSAVTLSDGVGLAKTDVGKDVAVLDSSYATTEDLKVGDTITLASTSFEIVGIVASTDSSSETASNVYIPLDVAQTLSGETDALTSIYVSADSASDIDTVQASLEKKLSDATVSTQADLASTVSGSLANAGSLVANLGTWLSILVLAAAFLIAILFTISGVTRRTREFGTLKAIGWSNRRIVGQVAGESLVQGLIGGAVGAVVGLAGVLVVNLVAPTLSASVGSTRGGFGGMGGGAAAGAAPTAAASAASGSGSGTDEAAGMTGGPGFGGGMGGSSASTTDIALHAPITVWIIASAVGLAVLGGLLAGAIGGWRASRLRPAEALRSVA</sequence>
<evidence type="ECO:0000256" key="8">
    <source>
        <dbReference type="SAM" id="Phobius"/>
    </source>
</evidence>
<feature type="transmembrane region" description="Helical" evidence="8">
    <location>
        <begin position="20"/>
        <end position="41"/>
    </location>
</feature>
<feature type="transmembrane region" description="Helical" evidence="8">
    <location>
        <begin position="339"/>
        <end position="360"/>
    </location>
</feature>
<dbReference type="GO" id="GO:0005886">
    <property type="term" value="C:plasma membrane"/>
    <property type="evidence" value="ECO:0007669"/>
    <property type="project" value="UniProtKB-SubCell"/>
</dbReference>
<evidence type="ECO:0000256" key="6">
    <source>
        <dbReference type="ARBA" id="ARBA00038076"/>
    </source>
</evidence>
<name>A0A506XZJ4_9MICO</name>
<dbReference type="InterPro" id="IPR003838">
    <property type="entry name" value="ABC3_permease_C"/>
</dbReference>
<dbReference type="EMBL" id="VHQG01000002">
    <property type="protein sequence ID" value="TPW75636.1"/>
    <property type="molecule type" value="Genomic_DNA"/>
</dbReference>
<accession>A0A506XZJ4</accession>
<evidence type="ECO:0000256" key="4">
    <source>
        <dbReference type="ARBA" id="ARBA00022989"/>
    </source>
</evidence>
<comment type="subcellular location">
    <subcellularLocation>
        <location evidence="1">Cell membrane</location>
        <topology evidence="1">Multi-pass membrane protein</topology>
    </subcellularLocation>
</comment>
<reference evidence="11 12" key="1">
    <citation type="submission" date="2019-06" db="EMBL/GenBank/DDBJ databases">
        <authorList>
            <person name="Li F."/>
        </authorList>
    </citation>
    <scope>NUCLEOTIDE SEQUENCE [LARGE SCALE GENOMIC DNA]</scope>
    <source>
        <strain evidence="11 12">10F1D-1</strain>
    </source>
</reference>
<feature type="compositionally biased region" description="Gly residues" evidence="7">
    <location>
        <begin position="152"/>
        <end position="165"/>
    </location>
</feature>
<dbReference type="Pfam" id="PF02687">
    <property type="entry name" value="FtsX"/>
    <property type="match status" value="1"/>
</dbReference>
<keyword evidence="3 8" id="KW-0812">Transmembrane</keyword>
<feature type="transmembrane region" description="Helical" evidence="8">
    <location>
        <begin position="391"/>
        <end position="417"/>
    </location>
</feature>
<organism evidence="11 12">
    <name type="scientific">Schumannella soli</name>
    <dbReference type="NCBI Taxonomy" id="2590779"/>
    <lineage>
        <taxon>Bacteria</taxon>
        <taxon>Bacillati</taxon>
        <taxon>Actinomycetota</taxon>
        <taxon>Actinomycetes</taxon>
        <taxon>Micrococcales</taxon>
        <taxon>Microbacteriaceae</taxon>
        <taxon>Schumannella</taxon>
    </lineage>
</organism>
<feature type="region of interest" description="Disordered" evidence="7">
    <location>
        <begin position="142"/>
        <end position="179"/>
    </location>
</feature>
<dbReference type="AlphaFoldDB" id="A0A506XZJ4"/>
<evidence type="ECO:0000256" key="1">
    <source>
        <dbReference type="ARBA" id="ARBA00004651"/>
    </source>
</evidence>
<feature type="region of interest" description="Disordered" evidence="7">
    <location>
        <begin position="64"/>
        <end position="104"/>
    </location>
</feature>
<evidence type="ECO:0000259" key="10">
    <source>
        <dbReference type="Pfam" id="PF12704"/>
    </source>
</evidence>
<keyword evidence="4 8" id="KW-1133">Transmembrane helix</keyword>
<protein>
    <submittedName>
        <fullName evidence="11">ABC transporter permease</fullName>
    </submittedName>
</protein>
<proteinExistence type="inferred from homology"/>
<evidence type="ECO:0000256" key="2">
    <source>
        <dbReference type="ARBA" id="ARBA00022475"/>
    </source>
</evidence>
<keyword evidence="2" id="KW-1003">Cell membrane</keyword>
<feature type="domain" description="MacB-like periplasmic core" evidence="10">
    <location>
        <begin position="176"/>
        <end position="308"/>
    </location>
</feature>